<proteinExistence type="predicted"/>
<organism evidence="1 2">
    <name type="scientific">Elysia crispata</name>
    <name type="common">lettuce slug</name>
    <dbReference type="NCBI Taxonomy" id="231223"/>
    <lineage>
        <taxon>Eukaryota</taxon>
        <taxon>Metazoa</taxon>
        <taxon>Spiralia</taxon>
        <taxon>Lophotrochozoa</taxon>
        <taxon>Mollusca</taxon>
        <taxon>Gastropoda</taxon>
        <taxon>Heterobranchia</taxon>
        <taxon>Euthyneura</taxon>
        <taxon>Panpulmonata</taxon>
        <taxon>Sacoglossa</taxon>
        <taxon>Placobranchoidea</taxon>
        <taxon>Plakobranchidae</taxon>
        <taxon>Elysia</taxon>
    </lineage>
</organism>
<sequence length="67" mass="7579">MTAAPCARRPSEYSSGTYTVESAHLATRTPLLTSLSRRGISDCMVQERVSLSREAQNVMYKRQLCRR</sequence>
<accession>A0AAE0YIJ8</accession>
<dbReference type="EMBL" id="JAWDGP010006162">
    <property type="protein sequence ID" value="KAK3746184.1"/>
    <property type="molecule type" value="Genomic_DNA"/>
</dbReference>
<evidence type="ECO:0000313" key="1">
    <source>
        <dbReference type="EMBL" id="KAK3746184.1"/>
    </source>
</evidence>
<dbReference type="Proteomes" id="UP001283361">
    <property type="component" value="Unassembled WGS sequence"/>
</dbReference>
<gene>
    <name evidence="1" type="ORF">RRG08_014658</name>
</gene>
<reference evidence="1" key="1">
    <citation type="journal article" date="2023" name="G3 (Bethesda)">
        <title>A reference genome for the long-term kleptoplast-retaining sea slug Elysia crispata morphotype clarki.</title>
        <authorList>
            <person name="Eastman K.E."/>
            <person name="Pendleton A.L."/>
            <person name="Shaikh M.A."/>
            <person name="Suttiyut T."/>
            <person name="Ogas R."/>
            <person name="Tomko P."/>
            <person name="Gavelis G."/>
            <person name="Widhalm J.R."/>
            <person name="Wisecaver J.H."/>
        </authorList>
    </citation>
    <scope>NUCLEOTIDE SEQUENCE</scope>
    <source>
        <strain evidence="1">ECLA1</strain>
    </source>
</reference>
<keyword evidence="2" id="KW-1185">Reference proteome</keyword>
<name>A0AAE0YIJ8_9GAST</name>
<comment type="caution">
    <text evidence="1">The sequence shown here is derived from an EMBL/GenBank/DDBJ whole genome shotgun (WGS) entry which is preliminary data.</text>
</comment>
<protein>
    <submittedName>
        <fullName evidence="1">Uncharacterized protein</fullName>
    </submittedName>
</protein>
<evidence type="ECO:0000313" key="2">
    <source>
        <dbReference type="Proteomes" id="UP001283361"/>
    </source>
</evidence>
<dbReference type="AlphaFoldDB" id="A0AAE0YIJ8"/>